<feature type="transmembrane region" description="Helical" evidence="10">
    <location>
        <begin position="330"/>
        <end position="351"/>
    </location>
</feature>
<dbReference type="GO" id="GO:0042937">
    <property type="term" value="F:tripeptide transmembrane transporter activity"/>
    <property type="evidence" value="ECO:0007669"/>
    <property type="project" value="UniProtKB-ARBA"/>
</dbReference>
<dbReference type="SUPFAM" id="SSF103473">
    <property type="entry name" value="MFS general substrate transporter"/>
    <property type="match status" value="1"/>
</dbReference>
<dbReference type="RefSeq" id="WP_056961351.1">
    <property type="nucleotide sequence ID" value="NZ_AYZI01000001.1"/>
</dbReference>
<evidence type="ECO:0000256" key="8">
    <source>
        <dbReference type="ARBA" id="ARBA00059575"/>
    </source>
</evidence>
<name>A0A0R2CLV7_9LACO</name>
<evidence type="ECO:0000256" key="1">
    <source>
        <dbReference type="ARBA" id="ARBA00004651"/>
    </source>
</evidence>
<evidence type="ECO:0000256" key="6">
    <source>
        <dbReference type="ARBA" id="ARBA00022989"/>
    </source>
</evidence>
<dbReference type="PROSITE" id="PS01022">
    <property type="entry name" value="PTR2_1"/>
    <property type="match status" value="1"/>
</dbReference>
<evidence type="ECO:0000313" key="12">
    <source>
        <dbReference type="EMBL" id="KRM92590.1"/>
    </source>
</evidence>
<keyword evidence="4" id="KW-1003">Cell membrane</keyword>
<feature type="transmembrane region" description="Helical" evidence="10">
    <location>
        <begin position="60"/>
        <end position="80"/>
    </location>
</feature>
<dbReference type="Gene3D" id="1.20.1250.20">
    <property type="entry name" value="MFS general substrate transporter like domains"/>
    <property type="match status" value="1"/>
</dbReference>
<dbReference type="GO" id="GO:0005886">
    <property type="term" value="C:plasma membrane"/>
    <property type="evidence" value="ECO:0007669"/>
    <property type="project" value="UniProtKB-SubCell"/>
</dbReference>
<feature type="transmembrane region" description="Helical" evidence="10">
    <location>
        <begin position="149"/>
        <end position="168"/>
    </location>
</feature>
<keyword evidence="5 10" id="KW-0812">Transmembrane</keyword>
<evidence type="ECO:0000256" key="9">
    <source>
        <dbReference type="ARBA" id="ARBA00069644"/>
    </source>
</evidence>
<dbReference type="InterPro" id="IPR000109">
    <property type="entry name" value="POT_fam"/>
</dbReference>
<proteinExistence type="inferred from homology"/>
<evidence type="ECO:0000256" key="5">
    <source>
        <dbReference type="ARBA" id="ARBA00022692"/>
    </source>
</evidence>
<dbReference type="NCBIfam" id="TIGR00924">
    <property type="entry name" value="yjdL_sub1_fam"/>
    <property type="match status" value="1"/>
</dbReference>
<feature type="transmembrane region" description="Helical" evidence="10">
    <location>
        <begin position="397"/>
        <end position="419"/>
    </location>
</feature>
<accession>A0A0R2CLV7</accession>
<dbReference type="InterPro" id="IPR050171">
    <property type="entry name" value="MFS_Transporters"/>
</dbReference>
<dbReference type="PROSITE" id="PS50850">
    <property type="entry name" value="MFS"/>
    <property type="match status" value="1"/>
</dbReference>
<dbReference type="InterPro" id="IPR036259">
    <property type="entry name" value="MFS_trans_sf"/>
</dbReference>
<feature type="transmembrane region" description="Helical" evidence="10">
    <location>
        <begin position="30"/>
        <end position="48"/>
    </location>
</feature>
<dbReference type="InterPro" id="IPR005279">
    <property type="entry name" value="Dipep/tripep_permease"/>
</dbReference>
<keyword evidence="3" id="KW-0813">Transport</keyword>
<dbReference type="PANTHER" id="PTHR23517">
    <property type="entry name" value="RESISTANCE PROTEIN MDTM, PUTATIVE-RELATED-RELATED"/>
    <property type="match status" value="1"/>
</dbReference>
<dbReference type="Pfam" id="PF00854">
    <property type="entry name" value="PTR2"/>
    <property type="match status" value="1"/>
</dbReference>
<dbReference type="AlphaFoldDB" id="A0A0R2CLV7"/>
<dbReference type="CDD" id="cd17346">
    <property type="entry name" value="MFS_DtpA_like"/>
    <property type="match status" value="1"/>
</dbReference>
<evidence type="ECO:0000256" key="3">
    <source>
        <dbReference type="ARBA" id="ARBA00022448"/>
    </source>
</evidence>
<evidence type="ECO:0000259" key="11">
    <source>
        <dbReference type="PROSITE" id="PS50850"/>
    </source>
</evidence>
<dbReference type="STRING" id="1423745.GCA_001311215_00372"/>
<protein>
    <recommendedName>
        <fullName evidence="9">Di-/tripeptide transporter</fullName>
    </recommendedName>
</protein>
<dbReference type="InterPro" id="IPR020846">
    <property type="entry name" value="MFS_dom"/>
</dbReference>
<dbReference type="PANTHER" id="PTHR23517:SF15">
    <property type="entry name" value="PROTON-DEPENDENT OLIGOPEPTIDE FAMILY TRANSPORT PROTEIN"/>
    <property type="match status" value="1"/>
</dbReference>
<dbReference type="GO" id="GO:0015333">
    <property type="term" value="F:peptide:proton symporter activity"/>
    <property type="evidence" value="ECO:0007669"/>
    <property type="project" value="UniProtKB-ARBA"/>
</dbReference>
<gene>
    <name evidence="12" type="ORF">FC87_GL000202</name>
</gene>
<comment type="similarity">
    <text evidence="2">Belongs to the major facilitator superfamily. Proton-dependent oligopeptide transporter (POT/PTR) (TC 2.A.17) family.</text>
</comment>
<dbReference type="PATRIC" id="fig|1423745.4.peg.209"/>
<feature type="transmembrane region" description="Helical" evidence="10">
    <location>
        <begin position="458"/>
        <end position="479"/>
    </location>
</feature>
<sequence length="490" mass="54052">MGHKKDSDHAFFGQPQGLMYLAGTEFWERFSYYGMRAILLYYMLATAANGGLGLAKTTGLSIMAIYGALVYLATITGGYISDRILGSRRTVFSGGVMIMFGHIALSLPFGLWGLLMSIVLITTGTGLLKPNISNMVGNLYSTDDQRSESAFTIFTFAINFGAFIAPLICGWTSTNYNYHVGFSLAAVGMLIGLIFYYIGGKKHLGEIGLHPTDPIRPRELKTILFRMCAGLFAFVLILLVMAGFRILSLDSFVSLLSLIAVITPVWYFIMMLRSKKITAIERSRVLAYIPLFIGALIFWAIEESGSSILASFAQSQTNNDLGWLHIDPSWYQSLNPLFIMLYTPLFVWLWTKLGKRQPSTPRKFALGIFFAGLSFLFMVIPLLLFGSDAKINPLWLVGSWAIIEIGEMLISPIGLSVTTKLAPKAFGSQMLGMWFLADAAGQAVNSQIARFYQPGTEVAYFGIIGIIAIIASLILLFFVKPILKLMDGVE</sequence>
<evidence type="ECO:0000256" key="10">
    <source>
        <dbReference type="SAM" id="Phobius"/>
    </source>
</evidence>
<feature type="transmembrane region" description="Helical" evidence="10">
    <location>
        <begin position="285"/>
        <end position="301"/>
    </location>
</feature>
<feature type="transmembrane region" description="Helical" evidence="10">
    <location>
        <begin position="363"/>
        <end position="385"/>
    </location>
</feature>
<dbReference type="GO" id="GO:0071916">
    <property type="term" value="F:dipeptide transmembrane transporter activity"/>
    <property type="evidence" value="ECO:0007669"/>
    <property type="project" value="UniProtKB-ARBA"/>
</dbReference>
<feature type="transmembrane region" description="Helical" evidence="10">
    <location>
        <begin position="252"/>
        <end position="273"/>
    </location>
</feature>
<keyword evidence="6 10" id="KW-1133">Transmembrane helix</keyword>
<comment type="caution">
    <text evidence="12">The sequence shown here is derived from an EMBL/GenBank/DDBJ whole genome shotgun (WGS) entry which is preliminary data.</text>
</comment>
<keyword evidence="7 10" id="KW-0472">Membrane</keyword>
<dbReference type="FunFam" id="1.20.1250.20:FF:000017">
    <property type="entry name" value="Dipeptide and tripeptide permease A"/>
    <property type="match status" value="1"/>
</dbReference>
<comment type="function">
    <text evidence="8">Proton-dependent uptake of di- or tri-peptides.</text>
</comment>
<dbReference type="Proteomes" id="UP000051586">
    <property type="component" value="Unassembled WGS sequence"/>
</dbReference>
<feature type="domain" description="Major facilitator superfamily (MFS) profile" evidence="11">
    <location>
        <begin position="1"/>
        <end position="204"/>
    </location>
</feature>
<evidence type="ECO:0000313" key="13">
    <source>
        <dbReference type="Proteomes" id="UP000051586"/>
    </source>
</evidence>
<comment type="subcellular location">
    <subcellularLocation>
        <location evidence="1">Cell membrane</location>
        <topology evidence="1">Multi-pass membrane protein</topology>
    </subcellularLocation>
</comment>
<dbReference type="EMBL" id="AYZI01000001">
    <property type="protein sequence ID" value="KRM92590.1"/>
    <property type="molecule type" value="Genomic_DNA"/>
</dbReference>
<evidence type="ECO:0000256" key="7">
    <source>
        <dbReference type="ARBA" id="ARBA00023136"/>
    </source>
</evidence>
<feature type="transmembrane region" description="Helical" evidence="10">
    <location>
        <begin position="180"/>
        <end position="198"/>
    </location>
</feature>
<evidence type="ECO:0000256" key="4">
    <source>
        <dbReference type="ARBA" id="ARBA00022475"/>
    </source>
</evidence>
<dbReference type="InterPro" id="IPR018456">
    <property type="entry name" value="PTR2_symporter_CS"/>
</dbReference>
<evidence type="ECO:0000256" key="2">
    <source>
        <dbReference type="ARBA" id="ARBA00005982"/>
    </source>
</evidence>
<feature type="transmembrane region" description="Helical" evidence="10">
    <location>
        <begin position="100"/>
        <end position="128"/>
    </location>
</feature>
<organism evidence="12 13">
    <name type="scientific">Fructilactobacillus florum DSM 22689 = JCM 16035</name>
    <dbReference type="NCBI Taxonomy" id="1423745"/>
    <lineage>
        <taxon>Bacteria</taxon>
        <taxon>Bacillati</taxon>
        <taxon>Bacillota</taxon>
        <taxon>Bacilli</taxon>
        <taxon>Lactobacillales</taxon>
        <taxon>Lactobacillaceae</taxon>
        <taxon>Fructilactobacillus</taxon>
    </lineage>
</organism>
<reference evidence="12 13" key="1">
    <citation type="journal article" date="2015" name="Genome Announc.">
        <title>Expanding the biotechnology potential of lactobacilli through comparative genomics of 213 strains and associated genera.</title>
        <authorList>
            <person name="Sun Z."/>
            <person name="Harris H.M."/>
            <person name="McCann A."/>
            <person name="Guo C."/>
            <person name="Argimon S."/>
            <person name="Zhang W."/>
            <person name="Yang X."/>
            <person name="Jeffery I.B."/>
            <person name="Cooney J.C."/>
            <person name="Kagawa T.F."/>
            <person name="Liu W."/>
            <person name="Song Y."/>
            <person name="Salvetti E."/>
            <person name="Wrobel A."/>
            <person name="Rasinkangas P."/>
            <person name="Parkhill J."/>
            <person name="Rea M.C."/>
            <person name="O'Sullivan O."/>
            <person name="Ritari J."/>
            <person name="Douillard F.P."/>
            <person name="Paul Ross R."/>
            <person name="Yang R."/>
            <person name="Briner A.E."/>
            <person name="Felis G.E."/>
            <person name="de Vos W.M."/>
            <person name="Barrangou R."/>
            <person name="Klaenhammer T.R."/>
            <person name="Caufield P.W."/>
            <person name="Cui Y."/>
            <person name="Zhang H."/>
            <person name="O'Toole P.W."/>
        </authorList>
    </citation>
    <scope>NUCLEOTIDE SEQUENCE [LARGE SCALE GENOMIC DNA]</scope>
    <source>
        <strain evidence="12 13">DSM 22689</strain>
    </source>
</reference>
<feature type="transmembrane region" description="Helical" evidence="10">
    <location>
        <begin position="223"/>
        <end position="246"/>
    </location>
</feature>
<dbReference type="GO" id="GO:0035443">
    <property type="term" value="P:tripeptide transmembrane transport"/>
    <property type="evidence" value="ECO:0007669"/>
    <property type="project" value="UniProtKB-ARBA"/>
</dbReference>